<dbReference type="InterPro" id="IPR052535">
    <property type="entry name" value="Bacilysin_H2HPP_isomerase"/>
</dbReference>
<dbReference type="InterPro" id="IPR011051">
    <property type="entry name" value="RmlC_Cupin_sf"/>
</dbReference>
<dbReference type="Gene3D" id="2.60.120.10">
    <property type="entry name" value="Jelly Rolls"/>
    <property type="match status" value="1"/>
</dbReference>
<evidence type="ECO:0000256" key="1">
    <source>
        <dbReference type="SAM" id="MobiDB-lite"/>
    </source>
</evidence>
<dbReference type="GeneID" id="73043284"/>
<dbReference type="Pfam" id="PF07883">
    <property type="entry name" value="Cupin_2"/>
    <property type="match status" value="1"/>
</dbReference>
<dbReference type="InterPro" id="IPR013096">
    <property type="entry name" value="Cupin_2"/>
</dbReference>
<dbReference type="EMBL" id="JBHSHT010000002">
    <property type="protein sequence ID" value="MFC4825990.1"/>
    <property type="molecule type" value="Genomic_DNA"/>
</dbReference>
<gene>
    <name evidence="3" type="ORF">ACFO9K_17165</name>
</gene>
<accession>A0ABD5Q5M4</accession>
<reference evidence="3 4" key="1">
    <citation type="journal article" date="2019" name="Int. J. Syst. Evol. Microbiol.">
        <title>The Global Catalogue of Microorganisms (GCM) 10K type strain sequencing project: providing services to taxonomists for standard genome sequencing and annotation.</title>
        <authorList>
            <consortium name="The Broad Institute Genomics Platform"/>
            <consortium name="The Broad Institute Genome Sequencing Center for Infectious Disease"/>
            <person name="Wu L."/>
            <person name="Ma J."/>
        </authorList>
    </citation>
    <scope>NUCLEOTIDE SEQUENCE [LARGE SCALE GENOMIC DNA]</scope>
    <source>
        <strain evidence="3 4">XZYJ18</strain>
    </source>
</reference>
<dbReference type="InterPro" id="IPR014710">
    <property type="entry name" value="RmlC-like_jellyroll"/>
</dbReference>
<feature type="region of interest" description="Disordered" evidence="1">
    <location>
        <begin position="77"/>
        <end position="112"/>
    </location>
</feature>
<protein>
    <submittedName>
        <fullName evidence="3">Cupin domain-containing protein</fullName>
    </submittedName>
</protein>
<dbReference type="AlphaFoldDB" id="A0ABD5Q5M4"/>
<feature type="domain" description="Cupin type-2" evidence="2">
    <location>
        <begin position="33"/>
        <end position="101"/>
    </location>
</feature>
<evidence type="ECO:0000259" key="2">
    <source>
        <dbReference type="Pfam" id="PF07883"/>
    </source>
</evidence>
<evidence type="ECO:0000313" key="4">
    <source>
        <dbReference type="Proteomes" id="UP001595945"/>
    </source>
</evidence>
<name>A0ABD5Q5M4_9EURY</name>
<keyword evidence="4" id="KW-1185">Reference proteome</keyword>
<proteinExistence type="predicted"/>
<dbReference type="RefSeq" id="WP_254268387.1">
    <property type="nucleotide sequence ID" value="NZ_CP100400.1"/>
</dbReference>
<organism evidence="3 4">
    <name type="scientific">Halorussus aquaticus</name>
    <dbReference type="NCBI Taxonomy" id="2953748"/>
    <lineage>
        <taxon>Archaea</taxon>
        <taxon>Methanobacteriati</taxon>
        <taxon>Methanobacteriota</taxon>
        <taxon>Stenosarchaea group</taxon>
        <taxon>Halobacteria</taxon>
        <taxon>Halobacteriales</taxon>
        <taxon>Haladaptataceae</taxon>
        <taxon>Halorussus</taxon>
    </lineage>
</organism>
<dbReference type="PANTHER" id="PTHR40112">
    <property type="entry name" value="H2HPP ISOMERASE"/>
    <property type="match status" value="1"/>
</dbReference>
<dbReference type="CDD" id="cd02238">
    <property type="entry name" value="cupin_KdgF"/>
    <property type="match status" value="1"/>
</dbReference>
<dbReference type="SUPFAM" id="SSF51182">
    <property type="entry name" value="RmlC-like cupins"/>
    <property type="match status" value="1"/>
</dbReference>
<comment type="caution">
    <text evidence="3">The sequence shown here is derived from an EMBL/GenBank/DDBJ whole genome shotgun (WGS) entry which is preliminary data.</text>
</comment>
<dbReference type="PANTHER" id="PTHR40112:SF1">
    <property type="entry name" value="H2HPP ISOMERASE"/>
    <property type="match status" value="1"/>
</dbReference>
<sequence length="112" mass="12169">MEIVPKDAEESTEAVEGVHLSLLAGAEEMNVQHFSIEPGAEVPEHSHDNEQTGYITNGTLTFLVDGEELDVSEGDSYAIPADEPHAAENRGDVPVEGVDIFSPPRENPDWKD</sequence>
<evidence type="ECO:0000313" key="3">
    <source>
        <dbReference type="EMBL" id="MFC4825990.1"/>
    </source>
</evidence>
<dbReference type="Proteomes" id="UP001595945">
    <property type="component" value="Unassembled WGS sequence"/>
</dbReference>
<feature type="compositionally biased region" description="Basic and acidic residues" evidence="1">
    <location>
        <begin position="82"/>
        <end position="93"/>
    </location>
</feature>